<dbReference type="PANTHER" id="PTHR42048:SF1">
    <property type="entry name" value="ARS-BINDING PROTEIN 2"/>
    <property type="match status" value="1"/>
</dbReference>
<dbReference type="OrthoDB" id="2104370at2759"/>
<dbReference type="Pfam" id="PF09441">
    <property type="entry name" value="Abp2"/>
    <property type="match status" value="1"/>
</dbReference>
<evidence type="ECO:0000313" key="2">
    <source>
        <dbReference type="EMBL" id="KAF2238451.1"/>
    </source>
</evidence>
<dbReference type="InterPro" id="IPR018562">
    <property type="entry name" value="ARS-binding_2"/>
</dbReference>
<gene>
    <name evidence="2" type="ORF">EV356DRAFT_529428</name>
</gene>
<feature type="compositionally biased region" description="Polar residues" evidence="1">
    <location>
        <begin position="400"/>
        <end position="409"/>
    </location>
</feature>
<name>A0A6A6HKG0_VIRVR</name>
<feature type="compositionally biased region" description="Basic and acidic residues" evidence="1">
    <location>
        <begin position="589"/>
        <end position="598"/>
    </location>
</feature>
<dbReference type="EMBL" id="ML991776">
    <property type="protein sequence ID" value="KAF2238451.1"/>
    <property type="molecule type" value="Genomic_DNA"/>
</dbReference>
<evidence type="ECO:0000256" key="1">
    <source>
        <dbReference type="SAM" id="MobiDB-lite"/>
    </source>
</evidence>
<proteinExistence type="predicted"/>
<dbReference type="GO" id="GO:0003688">
    <property type="term" value="F:DNA replication origin binding"/>
    <property type="evidence" value="ECO:0007669"/>
    <property type="project" value="TreeGrafter"/>
</dbReference>
<feature type="compositionally biased region" description="Polar residues" evidence="1">
    <location>
        <begin position="19"/>
        <end position="29"/>
    </location>
</feature>
<feature type="compositionally biased region" description="Polar residues" evidence="1">
    <location>
        <begin position="76"/>
        <end position="101"/>
    </location>
</feature>
<sequence length="890" mass="96150">MREGHPGGQRRVGVDDDSNPLSASQNSRSPGFVRVDSTRTDSHLSHRRNASDNAAHTSAIDPRLQTPHDLQDDPPAQTNVASTPSLTASPRFSDPSFTSSPNVQQQFFSAYTPQDRKLPSKDVSDETIDDAYSEFILYCNPSFPPNADTTELRKAFRAPPKSDGKSFNIFNLFELIRKYNNKDIKTWTQLALELGVEPPSTEKGQSTQKVQQYSVRLKRWMRAMHVDAFFEFLLDKPHVYYTHIPPADMPRPENGRDGVILEEDLAIRAIDPSYRPKRGRRKLDEQEDENERTMTPAIARRPNTEAGFSPHPFSAQPMSAFPPSAYPVSAHPDDGDRYTITQDQWPGSAVTPHPASQNPNTKLLTPHSAITASTPQHLRWRFHNQNANDGPQSAHPLSAQPMSAVTPTTGLPPDSALDEPQSAVTPTADKPRKRRRHGPAVSSAWSSSTHTPSGKLRGRPPSNRSVRDGPFVTFPANPQRDEAPTIDLRTSETPLAERPEVGAMNPPPASAIETEHDPFSEQQRQASEQITSAGGSGTPASAGPSGRAKLSLQVPRHTGGPVQQISGPQPPTLLVNGDPERLATGPGAQDERSNHDRQNVSASQRQSESHNGAKVPFSQGVAAFDQAPPQRRTTTSIAPEPSSPKQRGPKLTSFTSEELKRALATDLLRADIVGRTRLKGTEAKSLAEALLINLHSQGRPSTPPDSDAADSSAEEAHKLAAALWLGLGAQLGVVDRGVAPAGGQKKIVVRRSKMGEDGYEVPLDDDDPTTLGVVESFDISWSLLMGGLAAEFSVKGLMIAGGGFGKAPGGASAGPGLGSASDLTEGPLAAAIGPGVTFAGTGYGSGFPSLKDPMQNAVMWKRRFEDLKRKTDRRDVEMEELKDKILGLVL</sequence>
<evidence type="ECO:0008006" key="4">
    <source>
        <dbReference type="Google" id="ProtNLM"/>
    </source>
</evidence>
<dbReference type="PANTHER" id="PTHR42048">
    <property type="entry name" value="ARS-BINDING PROTEIN 2"/>
    <property type="match status" value="1"/>
</dbReference>
<feature type="compositionally biased region" description="Polar residues" evidence="1">
    <location>
        <begin position="354"/>
        <end position="363"/>
    </location>
</feature>
<feature type="compositionally biased region" description="Polar residues" evidence="1">
    <location>
        <begin position="520"/>
        <end position="530"/>
    </location>
</feature>
<accession>A0A6A6HKG0</accession>
<dbReference type="Proteomes" id="UP000800092">
    <property type="component" value="Unassembled WGS sequence"/>
</dbReference>
<feature type="compositionally biased region" description="Low complexity" evidence="1">
    <location>
        <begin position="439"/>
        <end position="454"/>
    </location>
</feature>
<dbReference type="AlphaFoldDB" id="A0A6A6HKG0"/>
<protein>
    <recommendedName>
        <fullName evidence="4">ARS binding protein 2</fullName>
    </recommendedName>
</protein>
<evidence type="ECO:0000313" key="3">
    <source>
        <dbReference type="Proteomes" id="UP000800092"/>
    </source>
</evidence>
<feature type="compositionally biased region" description="Polar residues" evidence="1">
    <location>
        <begin position="599"/>
        <end position="610"/>
    </location>
</feature>
<feature type="region of interest" description="Disordered" evidence="1">
    <location>
        <begin position="276"/>
        <end position="363"/>
    </location>
</feature>
<organism evidence="2 3">
    <name type="scientific">Viridothelium virens</name>
    <name type="common">Speckled blister lichen</name>
    <name type="synonym">Trypethelium virens</name>
    <dbReference type="NCBI Taxonomy" id="1048519"/>
    <lineage>
        <taxon>Eukaryota</taxon>
        <taxon>Fungi</taxon>
        <taxon>Dikarya</taxon>
        <taxon>Ascomycota</taxon>
        <taxon>Pezizomycotina</taxon>
        <taxon>Dothideomycetes</taxon>
        <taxon>Dothideomycetes incertae sedis</taxon>
        <taxon>Trypetheliales</taxon>
        <taxon>Trypetheliaceae</taxon>
        <taxon>Viridothelium</taxon>
    </lineage>
</organism>
<feature type="region of interest" description="Disordered" evidence="1">
    <location>
        <begin position="1"/>
        <end position="101"/>
    </location>
</feature>
<feature type="region of interest" description="Disordered" evidence="1">
    <location>
        <begin position="384"/>
        <end position="653"/>
    </location>
</feature>
<reference evidence="2" key="1">
    <citation type="journal article" date="2020" name="Stud. Mycol.">
        <title>101 Dothideomycetes genomes: a test case for predicting lifestyles and emergence of pathogens.</title>
        <authorList>
            <person name="Haridas S."/>
            <person name="Albert R."/>
            <person name="Binder M."/>
            <person name="Bloem J."/>
            <person name="Labutti K."/>
            <person name="Salamov A."/>
            <person name="Andreopoulos B."/>
            <person name="Baker S."/>
            <person name="Barry K."/>
            <person name="Bills G."/>
            <person name="Bluhm B."/>
            <person name="Cannon C."/>
            <person name="Castanera R."/>
            <person name="Culley D."/>
            <person name="Daum C."/>
            <person name="Ezra D."/>
            <person name="Gonzalez J."/>
            <person name="Henrissat B."/>
            <person name="Kuo A."/>
            <person name="Liang C."/>
            <person name="Lipzen A."/>
            <person name="Lutzoni F."/>
            <person name="Magnuson J."/>
            <person name="Mondo S."/>
            <person name="Nolan M."/>
            <person name="Ohm R."/>
            <person name="Pangilinan J."/>
            <person name="Park H.-J."/>
            <person name="Ramirez L."/>
            <person name="Alfaro M."/>
            <person name="Sun H."/>
            <person name="Tritt A."/>
            <person name="Yoshinaga Y."/>
            <person name="Zwiers L.-H."/>
            <person name="Turgeon B."/>
            <person name="Goodwin S."/>
            <person name="Spatafora J."/>
            <person name="Crous P."/>
            <person name="Grigoriev I."/>
        </authorList>
    </citation>
    <scope>NUCLEOTIDE SEQUENCE</scope>
    <source>
        <strain evidence="2">Tuck. ex Michener</strain>
    </source>
</reference>
<keyword evidence="3" id="KW-1185">Reference proteome</keyword>